<dbReference type="KEGG" id="aali:118466418"/>
<dbReference type="EnsemblMetazoa" id="AALB005298-RA">
    <property type="protein sequence ID" value="AALB005298-PA"/>
    <property type="gene ID" value="AALB005298"/>
</dbReference>
<dbReference type="InterPro" id="IPR002919">
    <property type="entry name" value="TIL_dom"/>
</dbReference>
<dbReference type="SUPFAM" id="SSF57567">
    <property type="entry name" value="Serine protease inhibitors"/>
    <property type="match status" value="1"/>
</dbReference>
<organism evidence="2 3">
    <name type="scientific">Anopheles albimanus</name>
    <name type="common">New world malaria mosquito</name>
    <dbReference type="NCBI Taxonomy" id="7167"/>
    <lineage>
        <taxon>Eukaryota</taxon>
        <taxon>Metazoa</taxon>
        <taxon>Ecdysozoa</taxon>
        <taxon>Arthropoda</taxon>
        <taxon>Hexapoda</taxon>
        <taxon>Insecta</taxon>
        <taxon>Pterygota</taxon>
        <taxon>Neoptera</taxon>
        <taxon>Endopterygota</taxon>
        <taxon>Diptera</taxon>
        <taxon>Nematocera</taxon>
        <taxon>Culicoidea</taxon>
        <taxon>Culicidae</taxon>
        <taxon>Anophelinae</taxon>
        <taxon>Anopheles</taxon>
    </lineage>
</organism>
<evidence type="ECO:0000313" key="2">
    <source>
        <dbReference type="EnsemblMetazoa" id="AALB005298-PA"/>
    </source>
</evidence>
<evidence type="ECO:0000259" key="1">
    <source>
        <dbReference type="Pfam" id="PF01826"/>
    </source>
</evidence>
<accession>A0A182FFK6</accession>
<dbReference type="OrthoDB" id="7737399at2759"/>
<protein>
    <submittedName>
        <fullName evidence="2">TIL domain-containing protein</fullName>
    </submittedName>
</protein>
<dbReference type="RefSeq" id="XP_035791586.1">
    <property type="nucleotide sequence ID" value="XM_035935693.1"/>
</dbReference>
<dbReference type="CDD" id="cd19941">
    <property type="entry name" value="TIL"/>
    <property type="match status" value="1"/>
</dbReference>
<dbReference type="AlphaFoldDB" id="A0A182FFK6"/>
<keyword evidence="3" id="KW-1185">Reference proteome</keyword>
<dbReference type="InterPro" id="IPR036084">
    <property type="entry name" value="Ser_inhib-like_sf"/>
</dbReference>
<dbReference type="Proteomes" id="UP000069272">
    <property type="component" value="Chromosome 3L"/>
</dbReference>
<evidence type="ECO:0000313" key="3">
    <source>
        <dbReference type="Proteomes" id="UP000069272"/>
    </source>
</evidence>
<reference evidence="2" key="2">
    <citation type="submission" date="2022-08" db="UniProtKB">
        <authorList>
            <consortium name="EnsemblMetazoa"/>
        </authorList>
    </citation>
    <scope>IDENTIFICATION</scope>
    <source>
        <strain evidence="2">STECLA/ALBI9_A</strain>
    </source>
</reference>
<dbReference type="VEuPathDB" id="VectorBase:AALB20_033954"/>
<reference evidence="2 3" key="1">
    <citation type="journal article" date="2017" name="G3 (Bethesda)">
        <title>The Physical Genome Mapping of Anopheles albimanus Corrected Scaffold Misassemblies and Identified Interarm Rearrangements in Genus Anopheles.</title>
        <authorList>
            <person name="Artemov G.N."/>
            <person name="Peery A.N."/>
            <person name="Jiang X."/>
            <person name="Tu Z."/>
            <person name="Stegniy V.N."/>
            <person name="Sharakhova M.V."/>
            <person name="Sharakhov I.V."/>
        </authorList>
    </citation>
    <scope>NUCLEOTIDE SEQUENCE [LARGE SCALE GENOMIC DNA]</scope>
    <source>
        <strain evidence="2 3">ALBI9_A</strain>
    </source>
</reference>
<sequence>MRALLSIFVLLAVICTVLVSVDALTCKYGEEYKCSHELCENRCFNKDTYQNCTLPCTNGCYCKEGFARVAYNRCKPDFYCGYKDII</sequence>
<dbReference type="GeneID" id="118466418"/>
<feature type="domain" description="TIL" evidence="1">
    <location>
        <begin position="26"/>
        <end position="80"/>
    </location>
</feature>
<proteinExistence type="predicted"/>
<name>A0A182FFK6_ANOAL</name>
<dbReference type="Gene3D" id="2.10.25.10">
    <property type="entry name" value="Laminin"/>
    <property type="match status" value="1"/>
</dbReference>
<dbReference type="VEuPathDB" id="VectorBase:AALB005298"/>
<dbReference type="Pfam" id="PF01826">
    <property type="entry name" value="TIL"/>
    <property type="match status" value="1"/>
</dbReference>